<keyword evidence="1" id="KW-0106">Calcium</keyword>
<dbReference type="SMART" id="SM00054">
    <property type="entry name" value="EFh"/>
    <property type="match status" value="2"/>
</dbReference>
<dbReference type="Pfam" id="PF13833">
    <property type="entry name" value="EF-hand_8"/>
    <property type="match status" value="2"/>
</dbReference>
<reference evidence="5 6" key="1">
    <citation type="journal article" date="2011" name="Proc. Natl. Acad. Sci. U.S.A.">
        <title>Niche of harmful alga Aureococcus anophagefferens revealed through ecogenomics.</title>
        <authorList>
            <person name="Gobler C.J."/>
            <person name="Berry D.L."/>
            <person name="Dyhrman S.T."/>
            <person name="Wilhelm S.W."/>
            <person name="Salamov A."/>
            <person name="Lobanov A.V."/>
            <person name="Zhang Y."/>
            <person name="Collier J.L."/>
            <person name="Wurch L.L."/>
            <person name="Kustka A.B."/>
            <person name="Dill B.D."/>
            <person name="Shah M."/>
            <person name="VerBerkmoes N.C."/>
            <person name="Kuo A."/>
            <person name="Terry A."/>
            <person name="Pangilinan J."/>
            <person name="Lindquist E.A."/>
            <person name="Lucas S."/>
            <person name="Paulsen I.T."/>
            <person name="Hattenrath-Lehmann T.K."/>
            <person name="Talmage S.C."/>
            <person name="Walker E.A."/>
            <person name="Koch F."/>
            <person name="Burson A.M."/>
            <person name="Marcoval M.A."/>
            <person name="Tang Y.Z."/>
            <person name="Lecleir G.R."/>
            <person name="Coyne K.J."/>
            <person name="Berg G.M."/>
            <person name="Bertrand E.M."/>
            <person name="Saito M.A."/>
            <person name="Gladyshev V.N."/>
            <person name="Grigoriev I.V."/>
        </authorList>
    </citation>
    <scope>NUCLEOTIDE SEQUENCE [LARGE SCALE GENOMIC DNA]</scope>
    <source>
        <strain evidence="6">CCMP 1984</strain>
    </source>
</reference>
<dbReference type="InterPro" id="IPR018247">
    <property type="entry name" value="EF_Hand_1_Ca_BS"/>
</dbReference>
<evidence type="ECO:0000256" key="3">
    <source>
        <dbReference type="SAM" id="MobiDB-lite"/>
    </source>
</evidence>
<protein>
    <recommendedName>
        <fullName evidence="4">EF-hand domain-containing protein</fullName>
    </recommendedName>
</protein>
<evidence type="ECO:0000313" key="6">
    <source>
        <dbReference type="Proteomes" id="UP000002729"/>
    </source>
</evidence>
<feature type="coiled-coil region" evidence="2">
    <location>
        <begin position="612"/>
        <end position="669"/>
    </location>
</feature>
<dbReference type="GeneID" id="20225176"/>
<dbReference type="InParanoid" id="F0YCS9"/>
<dbReference type="SUPFAM" id="SSF47473">
    <property type="entry name" value="EF-hand"/>
    <property type="match status" value="1"/>
</dbReference>
<accession>F0YCS9</accession>
<feature type="domain" description="EF-hand" evidence="4">
    <location>
        <begin position="209"/>
        <end position="244"/>
    </location>
</feature>
<dbReference type="Proteomes" id="UP000002729">
    <property type="component" value="Unassembled WGS sequence"/>
</dbReference>
<dbReference type="OrthoDB" id="10632753at2759"/>
<evidence type="ECO:0000256" key="2">
    <source>
        <dbReference type="SAM" id="Coils"/>
    </source>
</evidence>
<evidence type="ECO:0000313" key="5">
    <source>
        <dbReference type="EMBL" id="EGB07127.1"/>
    </source>
</evidence>
<gene>
    <name evidence="5" type="ORF">AURANDRAFT_65128</name>
</gene>
<sequence length="1533" mass="170510">MVKDVNRAELDALEVFVRARQQRLTRCVESDLALQYQVLQCGDRLGERMVARARKKMLLQDEGKTLDDASLLDPVDPYLEAFDSSMTVVPSHDASAARIPGVVADSGASFRWNVRRLERGWRGSPSCTAPRQLTYSTATNRVVRKNAPQLIPGLIGTPAAAEHKTAPGAKVAGGFDFSLQEFLNCVRTGKGGLGMLEPALPNASKLANLSDAALTKIFYMIDEDRSNSLSFDEFYTALESWEDERRAARDRERRLRESVCWRGGIKKERFFEKVREAGKIGAFGRVVARGKFLSQHSLLELSTLFDEIDDDGNGDLTAQEFLEGLEALDALKNGGKQSPRKKLSHEASLQSLASAGTVVTADDKRRPATEGGGRNQRGRVRSCICRPALQGLGAECGTMEGRHGPPGGRKQLRHVSQVSKGTPDLRSTADLRSLGIDAPRRRPTMSRGSFGSLDSNLSRPSTAQQMAELGKPKTAAERLLRGYLLERVPDPVPLAEKLAPPVAADFASRARTDRVKRFYGPDGSTCVRRPLTATDHALTKRQLRALDPPSERGAEDDATLGSLDSAAFGLSAYESFMMKRNDLTVTQRQRLHANRRKDEKRTLNGNAIVVHKKMLRKVRAQALEAKELAEKEGRDASAPRPLMALEDRAERISTAIGKMEATLQEAQARDLQRRTKAAWKIQRFLRGATVRSSQGDLGLKGRFIVDFFRFHKTDDEESLASYNFKPELYDPLAFCIQKAYRNYRAHAIRVNWICLRLAARWRAKYKLKKRRQRLEALRKARLAANELYKRKNTRFVAEVVREWRRRALDVARAKETWKRGMAILVIKNGLKGWYVARTYKNDVARHLRSAGEPEVQGALVYFLADGDWGRLVESLDKVLRRAGAVPDGTSGFCPFLKSRVVGTRLELADPSLEEYISLKRGDERLLPVAFWTFLLEVDDEVKRCNAGDRVERSEKSSEEQALLLKCFARGLLRDPWDAFVDEGTVVDGLPVDDELWRSPEMSRASVIDARTHFNRTHGLEHERDETPYVSNGSADRLVKRAEARRDLNKVKDIKLTLALREGALRFKNKKGKSRGRRALMASSGEGRAVGAVVAAAGGLFESGVAQDASVLPESDAKRGYKMRWVWDDEICRRCHAIIPDAARARTCRTCESLTNLKADRPNETFKAKIAARLEGALPAIDRSPGKAPPTACGVPLEKPTRVSHVRNEKASTFVVHAMLLELAEAPGLGWRRRGISLAQLWRAAVADARPAIAELAKRKISSVGHLFDVAQRVRGVHNLVSLAHVKVAKRVESMLRHLDDMLRSRAKGDLALERRRRLYANGPLQFLPVSKIQSPRKSPSPNEVQSFPDRRIHWNPDDDADDDVGLPLSPPNPPSMLPRAAAADAPTIPKLAPLTPPRSDKKSPGPPRGHAWTSPGRRTPVVDLKRSSIFEFRDNEDDEQIRSERSLRGNWSVEDDAWEDDAAEEATFPVSKPDMDESAPAPPPLLRKDDVATDRLALLACVAAADYAVGLAGGHGPWAARCFGFAYALLLMR</sequence>
<dbReference type="KEGG" id="aaf:AURANDRAFT_65128"/>
<feature type="compositionally biased region" description="Polar residues" evidence="3">
    <location>
        <begin position="1331"/>
        <end position="1345"/>
    </location>
</feature>
<name>F0YCS9_AURAN</name>
<keyword evidence="2" id="KW-0175">Coiled coil</keyword>
<dbReference type="PROSITE" id="PS00018">
    <property type="entry name" value="EF_HAND_1"/>
    <property type="match status" value="2"/>
</dbReference>
<feature type="region of interest" description="Disordered" evidence="3">
    <location>
        <begin position="1329"/>
        <end position="1420"/>
    </location>
</feature>
<dbReference type="Gene3D" id="1.10.238.10">
    <property type="entry name" value="EF-hand"/>
    <property type="match status" value="1"/>
</dbReference>
<feature type="domain" description="EF-hand" evidence="4">
    <location>
        <begin position="296"/>
        <end position="331"/>
    </location>
</feature>
<evidence type="ECO:0000256" key="1">
    <source>
        <dbReference type="ARBA" id="ARBA00022837"/>
    </source>
</evidence>
<feature type="compositionally biased region" description="Polar residues" evidence="3">
    <location>
        <begin position="446"/>
        <end position="465"/>
    </location>
</feature>
<dbReference type="RefSeq" id="XP_009038356.1">
    <property type="nucleotide sequence ID" value="XM_009040108.1"/>
</dbReference>
<dbReference type="InterPro" id="IPR011992">
    <property type="entry name" value="EF-hand-dom_pair"/>
</dbReference>
<dbReference type="PROSITE" id="PS50222">
    <property type="entry name" value="EF_HAND_2"/>
    <property type="match status" value="2"/>
</dbReference>
<proteinExistence type="predicted"/>
<dbReference type="EMBL" id="GL833132">
    <property type="protein sequence ID" value="EGB07127.1"/>
    <property type="molecule type" value="Genomic_DNA"/>
</dbReference>
<feature type="region of interest" description="Disordered" evidence="3">
    <location>
        <begin position="400"/>
        <end position="473"/>
    </location>
</feature>
<keyword evidence="6" id="KW-1185">Reference proteome</keyword>
<dbReference type="GO" id="GO:0005509">
    <property type="term" value="F:calcium ion binding"/>
    <property type="evidence" value="ECO:0007669"/>
    <property type="project" value="InterPro"/>
</dbReference>
<evidence type="ECO:0000259" key="4">
    <source>
        <dbReference type="PROSITE" id="PS50222"/>
    </source>
</evidence>
<organism evidence="6">
    <name type="scientific">Aureococcus anophagefferens</name>
    <name type="common">Harmful bloom alga</name>
    <dbReference type="NCBI Taxonomy" id="44056"/>
    <lineage>
        <taxon>Eukaryota</taxon>
        <taxon>Sar</taxon>
        <taxon>Stramenopiles</taxon>
        <taxon>Ochrophyta</taxon>
        <taxon>Pelagophyceae</taxon>
        <taxon>Pelagomonadales</taxon>
        <taxon>Pelagomonadaceae</taxon>
        <taxon>Aureococcus</taxon>
    </lineage>
</organism>
<feature type="region of interest" description="Disordered" evidence="3">
    <location>
        <begin position="354"/>
        <end position="378"/>
    </location>
</feature>
<dbReference type="InterPro" id="IPR002048">
    <property type="entry name" value="EF_hand_dom"/>
</dbReference>